<sequence length="287" mass="32483">MAAVVVFFVCLAIFFVFTVSVVLSWGLLAVVPLLLSVVSVLLLYRRSPAGKRVCVLVLGDIGRSPRMQYHAISLAKEGFQVDLVGFSGSKPHQGVLEKKIISQHFLPEPPTFPKVLPRFLHYILKAVFQSVQLLAVLLIQTDKPAYLLVQFLPWGVTKRIIRLDSRHAHLNPPAIPTLAIAWLVCLLRGTRFLIDWHNYGYTILGLALSAKHPLLKFSKCLHELVKNEENGLVFNNDQELAKQIQDLLAGFPKTQDKLKTFRDNLQSFQSLRWDQCWKDNVLPLLKS</sequence>
<evidence type="ECO:0000256" key="6">
    <source>
        <dbReference type="ARBA" id="ARBA00022824"/>
    </source>
</evidence>
<comment type="subcellular location">
    <subcellularLocation>
        <location evidence="1">Endoplasmic reticulum membrane</location>
        <topology evidence="1">Single-pass membrane protein</topology>
    </subcellularLocation>
</comment>
<dbReference type="InterPro" id="IPR026051">
    <property type="entry name" value="ALG1-like"/>
</dbReference>
<evidence type="ECO:0000256" key="9">
    <source>
        <dbReference type="SAM" id="Phobius"/>
    </source>
</evidence>
<evidence type="ECO:0008006" key="11">
    <source>
        <dbReference type="Google" id="ProtNLM"/>
    </source>
</evidence>
<proteinExistence type="predicted"/>
<keyword evidence="8 9" id="KW-0472">Membrane</keyword>
<protein>
    <recommendedName>
        <fullName evidence="11">Glycosyltransferase subfamily 4-like N-terminal domain-containing protein</fullName>
    </recommendedName>
</protein>
<evidence type="ECO:0000256" key="2">
    <source>
        <dbReference type="ARBA" id="ARBA00004922"/>
    </source>
</evidence>
<name>C3YC52_BRAFL</name>
<comment type="pathway">
    <text evidence="2">Protein modification; protein glycosylation.</text>
</comment>
<keyword evidence="3" id="KW-0328">Glycosyltransferase</keyword>
<gene>
    <name evidence="10" type="ORF">BRAFLDRAFT_126513</name>
</gene>
<dbReference type="GO" id="GO:0000030">
    <property type="term" value="F:mannosyltransferase activity"/>
    <property type="evidence" value="ECO:0007669"/>
    <property type="project" value="InterPro"/>
</dbReference>
<accession>C3YC52</accession>
<evidence type="ECO:0000256" key="8">
    <source>
        <dbReference type="ARBA" id="ARBA00023136"/>
    </source>
</evidence>
<dbReference type="InParanoid" id="C3YC52"/>
<evidence type="ECO:0000313" key="10">
    <source>
        <dbReference type="EMBL" id="EEN62084.1"/>
    </source>
</evidence>
<evidence type="ECO:0000256" key="1">
    <source>
        <dbReference type="ARBA" id="ARBA00004389"/>
    </source>
</evidence>
<dbReference type="EMBL" id="GG666500">
    <property type="protein sequence ID" value="EEN62084.1"/>
    <property type="molecule type" value="Genomic_DNA"/>
</dbReference>
<keyword evidence="6" id="KW-0256">Endoplasmic reticulum</keyword>
<keyword evidence="7 9" id="KW-1133">Transmembrane helix</keyword>
<dbReference type="PANTHER" id="PTHR13036:SF0">
    <property type="entry name" value="CHITOBIOSYLDIPHOSPHODOLICHOL BETA-MANNOSYLTRANSFERASE"/>
    <property type="match status" value="1"/>
</dbReference>
<feature type="transmembrane region" description="Helical" evidence="9">
    <location>
        <begin position="28"/>
        <end position="44"/>
    </location>
</feature>
<evidence type="ECO:0000256" key="7">
    <source>
        <dbReference type="ARBA" id="ARBA00022989"/>
    </source>
</evidence>
<evidence type="ECO:0000256" key="3">
    <source>
        <dbReference type="ARBA" id="ARBA00022676"/>
    </source>
</evidence>
<keyword evidence="5 9" id="KW-0812">Transmembrane</keyword>
<evidence type="ECO:0000256" key="4">
    <source>
        <dbReference type="ARBA" id="ARBA00022679"/>
    </source>
</evidence>
<dbReference type="STRING" id="7739.C3YC52"/>
<dbReference type="eggNOG" id="KOG2941">
    <property type="taxonomic scope" value="Eukaryota"/>
</dbReference>
<keyword evidence="4" id="KW-0808">Transferase</keyword>
<reference evidence="10" key="1">
    <citation type="journal article" date="2008" name="Nature">
        <title>The amphioxus genome and the evolution of the chordate karyotype.</title>
        <authorList>
            <consortium name="US DOE Joint Genome Institute (JGI-PGF)"/>
            <person name="Putnam N.H."/>
            <person name="Butts T."/>
            <person name="Ferrier D.E.K."/>
            <person name="Furlong R.F."/>
            <person name="Hellsten U."/>
            <person name="Kawashima T."/>
            <person name="Robinson-Rechavi M."/>
            <person name="Shoguchi E."/>
            <person name="Terry A."/>
            <person name="Yu J.-K."/>
            <person name="Benito-Gutierrez E.L."/>
            <person name="Dubchak I."/>
            <person name="Garcia-Fernandez J."/>
            <person name="Gibson-Brown J.J."/>
            <person name="Grigoriev I.V."/>
            <person name="Horton A.C."/>
            <person name="de Jong P.J."/>
            <person name="Jurka J."/>
            <person name="Kapitonov V.V."/>
            <person name="Kohara Y."/>
            <person name="Kuroki Y."/>
            <person name="Lindquist E."/>
            <person name="Lucas S."/>
            <person name="Osoegawa K."/>
            <person name="Pennacchio L.A."/>
            <person name="Salamov A.A."/>
            <person name="Satou Y."/>
            <person name="Sauka-Spengler T."/>
            <person name="Schmutz J."/>
            <person name="Shin-I T."/>
            <person name="Toyoda A."/>
            <person name="Bronner-Fraser M."/>
            <person name="Fujiyama A."/>
            <person name="Holland L.Z."/>
            <person name="Holland P.W.H."/>
            <person name="Satoh N."/>
            <person name="Rokhsar D.S."/>
        </authorList>
    </citation>
    <scope>NUCLEOTIDE SEQUENCE [LARGE SCALE GENOMIC DNA]</scope>
    <source>
        <strain evidence="10">S238N-H82</strain>
        <tissue evidence="10">Testes</tissue>
    </source>
</reference>
<organism>
    <name type="scientific">Branchiostoma floridae</name>
    <name type="common">Florida lancelet</name>
    <name type="synonym">Amphioxus</name>
    <dbReference type="NCBI Taxonomy" id="7739"/>
    <lineage>
        <taxon>Eukaryota</taxon>
        <taxon>Metazoa</taxon>
        <taxon>Chordata</taxon>
        <taxon>Cephalochordata</taxon>
        <taxon>Leptocardii</taxon>
        <taxon>Amphioxiformes</taxon>
        <taxon>Branchiostomatidae</taxon>
        <taxon>Branchiostoma</taxon>
    </lineage>
</organism>
<dbReference type="GO" id="GO:0005789">
    <property type="term" value="C:endoplasmic reticulum membrane"/>
    <property type="evidence" value="ECO:0007669"/>
    <property type="project" value="UniProtKB-SubCell"/>
</dbReference>
<dbReference type="PANTHER" id="PTHR13036">
    <property type="entry name" value="BETA1,4 MANNOSYLTRANSFERASE"/>
    <property type="match status" value="1"/>
</dbReference>
<evidence type="ECO:0000256" key="5">
    <source>
        <dbReference type="ARBA" id="ARBA00022692"/>
    </source>
</evidence>
<dbReference type="AlphaFoldDB" id="C3YC52"/>